<dbReference type="InterPro" id="IPR027417">
    <property type="entry name" value="P-loop_NTPase"/>
</dbReference>
<gene>
    <name evidence="1" type="ORF">H8692_05275</name>
</gene>
<evidence type="ECO:0000313" key="2">
    <source>
        <dbReference type="Proteomes" id="UP000610862"/>
    </source>
</evidence>
<dbReference type="PANTHER" id="PTHR42935">
    <property type="entry name" value="SLR0930 PROTEIN"/>
    <property type="match status" value="1"/>
</dbReference>
<protein>
    <submittedName>
        <fullName evidence="1">ATP-binding protein</fullName>
    </submittedName>
</protein>
<reference evidence="1" key="1">
    <citation type="submission" date="2020-08" db="EMBL/GenBank/DDBJ databases">
        <title>Genome public.</title>
        <authorList>
            <person name="Liu C."/>
            <person name="Sun Q."/>
        </authorList>
    </citation>
    <scope>NUCLEOTIDE SEQUENCE</scope>
    <source>
        <strain evidence="1">NSJ-24</strain>
    </source>
</reference>
<keyword evidence="2" id="KW-1185">Reference proteome</keyword>
<dbReference type="CDD" id="cd00009">
    <property type="entry name" value="AAA"/>
    <property type="match status" value="1"/>
</dbReference>
<dbReference type="InterPro" id="IPR008533">
    <property type="entry name" value="DUF815"/>
</dbReference>
<dbReference type="AlphaFoldDB" id="A0A926E6D4"/>
<sequence>MKKYFSQLKMEIDSLTVFSKLKEDPAISCLRLLLDTIEDKDTNTSIDLYSRFVSALYKNTASLTDYIKTLVLQDDNFYVKGHAEKKHIDHVIRDSVDHELSILQKIASLTSDSFQDIIGYEGFLPEWTTRPIDIQYDFMEKLSNISVTGYGIYAKYCFFRLKEGNVVPVVHPDYQPLNQLFGYERERNIIIKNTKALIDGKGASNMLLYGDAGTGKSSTVKAVAADLSPKGLRIIEVKKNQLYQIPWLMEELSLNPLKFILFIDDLSFTGNDDNFSALKATLEGSISGCGDNVVIYATSNRRHLLKENFRDRMGDELHINDTMQETMSLSARFGLAVTFQKPDKEEYLSIVKALADQYGIDMDKQELFKKAEAHAIRKNGRSPRTAKQFIELLKIGL</sequence>
<proteinExistence type="predicted"/>
<dbReference type="EMBL" id="JACRTA010000002">
    <property type="protein sequence ID" value="MBC8568177.1"/>
    <property type="molecule type" value="Genomic_DNA"/>
</dbReference>
<keyword evidence="1" id="KW-0547">Nucleotide-binding</keyword>
<dbReference type="PANTHER" id="PTHR42935:SF1">
    <property type="entry name" value="SLR0930 PROTEIN"/>
    <property type="match status" value="1"/>
</dbReference>
<dbReference type="Pfam" id="PF05673">
    <property type="entry name" value="DUF815"/>
    <property type="match status" value="1"/>
</dbReference>
<dbReference type="RefSeq" id="WP_187525149.1">
    <property type="nucleotide sequence ID" value="NZ_JACRTA010000002.1"/>
</dbReference>
<name>A0A926E6D4_9FIRM</name>
<keyword evidence="1" id="KW-0067">ATP-binding</keyword>
<evidence type="ECO:0000313" key="1">
    <source>
        <dbReference type="EMBL" id="MBC8568177.1"/>
    </source>
</evidence>
<dbReference type="Gene3D" id="3.40.50.300">
    <property type="entry name" value="P-loop containing nucleotide triphosphate hydrolases"/>
    <property type="match status" value="1"/>
</dbReference>
<comment type="caution">
    <text evidence="1">The sequence shown here is derived from an EMBL/GenBank/DDBJ whole genome shotgun (WGS) entry which is preliminary data.</text>
</comment>
<dbReference type="SUPFAM" id="SSF52540">
    <property type="entry name" value="P-loop containing nucleoside triphosphate hydrolases"/>
    <property type="match status" value="1"/>
</dbReference>
<organism evidence="1 2">
    <name type="scientific">Lentihominibacter hominis</name>
    <dbReference type="NCBI Taxonomy" id="2763645"/>
    <lineage>
        <taxon>Bacteria</taxon>
        <taxon>Bacillati</taxon>
        <taxon>Bacillota</taxon>
        <taxon>Clostridia</taxon>
        <taxon>Peptostreptococcales</taxon>
        <taxon>Anaerovoracaceae</taxon>
        <taxon>Lentihominibacter</taxon>
    </lineage>
</organism>
<accession>A0A926E6D4</accession>
<dbReference type="Proteomes" id="UP000610862">
    <property type="component" value="Unassembled WGS sequence"/>
</dbReference>
<dbReference type="GO" id="GO:0005524">
    <property type="term" value="F:ATP binding"/>
    <property type="evidence" value="ECO:0007669"/>
    <property type="project" value="UniProtKB-KW"/>
</dbReference>